<dbReference type="AlphaFoldDB" id="A0AAP9DCR3"/>
<dbReference type="HAMAP" id="MF_01597">
    <property type="entry name" value="MdtI"/>
    <property type="match status" value="1"/>
</dbReference>
<dbReference type="PANTHER" id="PTHR30561">
    <property type="entry name" value="SMR FAMILY PROTON-DEPENDENT DRUG EFFLUX TRANSPORTER SUGE"/>
    <property type="match status" value="1"/>
</dbReference>
<organism evidence="11 12">
    <name type="scientific">Leclercia adecarboxylata</name>
    <dbReference type="NCBI Taxonomy" id="83655"/>
    <lineage>
        <taxon>Bacteria</taxon>
        <taxon>Pseudomonadati</taxon>
        <taxon>Pseudomonadota</taxon>
        <taxon>Gammaproteobacteria</taxon>
        <taxon>Enterobacterales</taxon>
        <taxon>Enterobacteriaceae</taxon>
        <taxon>Leclercia</taxon>
    </lineage>
</organism>
<evidence type="ECO:0000256" key="9">
    <source>
        <dbReference type="ARBA" id="ARBA00023136"/>
    </source>
</evidence>
<keyword evidence="9 10" id="KW-0472">Membrane</keyword>
<evidence type="ECO:0000256" key="10">
    <source>
        <dbReference type="HAMAP-Rule" id="MF_01597"/>
    </source>
</evidence>
<proteinExistence type="inferred from homology"/>
<dbReference type="NCBIfam" id="NF007934">
    <property type="entry name" value="PRK10650.1"/>
    <property type="match status" value="1"/>
</dbReference>
<evidence type="ECO:0000256" key="2">
    <source>
        <dbReference type="ARBA" id="ARBA00011359"/>
    </source>
</evidence>
<dbReference type="EMBL" id="CP035382">
    <property type="protein sequence ID" value="QDK20403.1"/>
    <property type="molecule type" value="Genomic_DNA"/>
</dbReference>
<keyword evidence="8 10" id="KW-1133">Transmembrane helix</keyword>
<dbReference type="Pfam" id="PF00893">
    <property type="entry name" value="Multi_Drug_Res"/>
    <property type="match status" value="1"/>
</dbReference>
<dbReference type="GO" id="GO:0015297">
    <property type="term" value="F:antiporter activity"/>
    <property type="evidence" value="ECO:0007669"/>
    <property type="project" value="TreeGrafter"/>
</dbReference>
<comment type="function">
    <text evidence="10">Catalyzes the excretion of spermidine.</text>
</comment>
<evidence type="ECO:0000256" key="3">
    <source>
        <dbReference type="ARBA" id="ARBA00021114"/>
    </source>
</evidence>
<dbReference type="Gene3D" id="1.10.3730.20">
    <property type="match status" value="1"/>
</dbReference>
<feature type="transmembrane region" description="Helical" evidence="10">
    <location>
        <begin position="6"/>
        <end position="25"/>
    </location>
</feature>
<evidence type="ECO:0000256" key="1">
    <source>
        <dbReference type="ARBA" id="ARBA00004429"/>
    </source>
</evidence>
<sequence>MPQFEWVHGAWLALAIVLEIAANVLLKFSDGFRRKAYGLLSIAAVLGAFSALSQAVKGIELSVAYALWGGFGIAATLAAGWILFGQRLNQKGWIGLLLLLAGMIMIKLA</sequence>
<gene>
    <name evidence="10 11" type="primary">mdtI</name>
    <name evidence="11" type="ORF">ES815_19675</name>
</gene>
<name>A0AAP9DCR3_9ENTR</name>
<dbReference type="GO" id="GO:0015606">
    <property type="term" value="F:spermidine transmembrane transporter activity"/>
    <property type="evidence" value="ECO:0007669"/>
    <property type="project" value="UniProtKB-UniRule"/>
</dbReference>
<keyword evidence="7 10" id="KW-0812">Transmembrane</keyword>
<accession>A0AAP9DCR3</accession>
<reference evidence="11 12" key="1">
    <citation type="submission" date="2019-01" db="EMBL/GenBank/DDBJ databases">
        <title>Florfenicol resistance in Enterobacteriaceae and whole-genome sequence analysis of florfenicol-resistant Leclercia adecarboxylata strain R25.</title>
        <authorList>
            <person name="Bao Q."/>
            <person name="Ying Y."/>
        </authorList>
    </citation>
    <scope>NUCLEOTIDE SEQUENCE [LARGE SCALE GENOMIC DNA]</scope>
    <source>
        <strain evidence="11 12">R25</strain>
    </source>
</reference>
<dbReference type="Proteomes" id="UP000317812">
    <property type="component" value="Chromosome"/>
</dbReference>
<comment type="subcellular location">
    <subcellularLocation>
        <location evidence="1">Cell inner membrane</location>
        <topology evidence="1">Multi-pass membrane protein</topology>
    </subcellularLocation>
    <subcellularLocation>
        <location evidence="10">Cell membrane</location>
        <topology evidence="10">Multi-pass membrane protein</topology>
    </subcellularLocation>
</comment>
<evidence type="ECO:0000256" key="4">
    <source>
        <dbReference type="ARBA" id="ARBA00022448"/>
    </source>
</evidence>
<evidence type="ECO:0000313" key="12">
    <source>
        <dbReference type="Proteomes" id="UP000317812"/>
    </source>
</evidence>
<dbReference type="SUPFAM" id="SSF103481">
    <property type="entry name" value="Multidrug resistance efflux transporter EmrE"/>
    <property type="match status" value="1"/>
</dbReference>
<evidence type="ECO:0000256" key="5">
    <source>
        <dbReference type="ARBA" id="ARBA00022475"/>
    </source>
</evidence>
<dbReference type="PANTHER" id="PTHR30561:SF6">
    <property type="entry name" value="SPERMIDINE EXPORT PROTEIN MDTI"/>
    <property type="match status" value="1"/>
</dbReference>
<dbReference type="GO" id="GO:0015220">
    <property type="term" value="F:choline transmembrane transporter activity"/>
    <property type="evidence" value="ECO:0007669"/>
    <property type="project" value="TreeGrafter"/>
</dbReference>
<feature type="transmembrane region" description="Helical" evidence="10">
    <location>
        <begin position="62"/>
        <end position="84"/>
    </location>
</feature>
<dbReference type="GO" id="GO:0015199">
    <property type="term" value="F:amino-acid betaine transmembrane transporter activity"/>
    <property type="evidence" value="ECO:0007669"/>
    <property type="project" value="TreeGrafter"/>
</dbReference>
<protein>
    <recommendedName>
        <fullName evidence="3 10">Spermidine export protein MdtI</fullName>
    </recommendedName>
</protein>
<feature type="transmembrane region" description="Helical" evidence="10">
    <location>
        <begin position="37"/>
        <end position="56"/>
    </location>
</feature>
<keyword evidence="6" id="KW-0997">Cell inner membrane</keyword>
<dbReference type="InterPro" id="IPR037185">
    <property type="entry name" value="EmrE-like"/>
</dbReference>
<evidence type="ECO:0000256" key="8">
    <source>
        <dbReference type="ARBA" id="ARBA00022989"/>
    </source>
</evidence>
<evidence type="ECO:0000313" key="11">
    <source>
        <dbReference type="EMBL" id="QDK20403.1"/>
    </source>
</evidence>
<evidence type="ECO:0000256" key="7">
    <source>
        <dbReference type="ARBA" id="ARBA00022692"/>
    </source>
</evidence>
<dbReference type="InterPro" id="IPR045324">
    <property type="entry name" value="Small_multidrug_res"/>
</dbReference>
<dbReference type="GO" id="GO:0005886">
    <property type="term" value="C:plasma membrane"/>
    <property type="evidence" value="ECO:0007669"/>
    <property type="project" value="UniProtKB-SubCell"/>
</dbReference>
<keyword evidence="5 10" id="KW-1003">Cell membrane</keyword>
<keyword evidence="4 10" id="KW-0813">Transport</keyword>
<dbReference type="GO" id="GO:0031460">
    <property type="term" value="P:glycine betaine transport"/>
    <property type="evidence" value="ECO:0007669"/>
    <property type="project" value="TreeGrafter"/>
</dbReference>
<dbReference type="FunFam" id="1.10.3730.20:FF:000001">
    <property type="entry name" value="Quaternary ammonium compound resistance transporter SugE"/>
    <property type="match status" value="1"/>
</dbReference>
<dbReference type="InterPro" id="IPR023737">
    <property type="entry name" value="Spermidine_export_MdtI"/>
</dbReference>
<dbReference type="InterPro" id="IPR000390">
    <property type="entry name" value="Small_drug/metabolite_transptr"/>
</dbReference>
<feature type="transmembrane region" description="Helical" evidence="10">
    <location>
        <begin position="91"/>
        <end position="108"/>
    </location>
</feature>
<comment type="subunit">
    <text evidence="2 10">Forms a complex with MdtJ.</text>
</comment>
<dbReference type="RefSeq" id="WP_142489294.1">
    <property type="nucleotide sequence ID" value="NZ_CP035382.1"/>
</dbReference>
<comment type="similarity">
    <text evidence="10">Belongs to the drug/metabolite transporter (DMT) superfamily. Small multidrug resistance (SMR) (TC 2.A.7.1) family. MdtI subfamily.</text>
</comment>
<dbReference type="GO" id="GO:1990961">
    <property type="term" value="P:xenobiotic detoxification by transmembrane export across the plasma membrane"/>
    <property type="evidence" value="ECO:0007669"/>
    <property type="project" value="UniProtKB-ARBA"/>
</dbReference>
<evidence type="ECO:0000256" key="6">
    <source>
        <dbReference type="ARBA" id="ARBA00022519"/>
    </source>
</evidence>